<keyword evidence="9" id="KW-1185">Reference proteome</keyword>
<evidence type="ECO:0000256" key="5">
    <source>
        <dbReference type="SAM" id="Phobius"/>
    </source>
</evidence>
<feature type="transmembrane region" description="Helical" evidence="5">
    <location>
        <begin position="201"/>
        <end position="222"/>
    </location>
</feature>
<feature type="signal peptide" evidence="6">
    <location>
        <begin position="1"/>
        <end position="17"/>
    </location>
</feature>
<evidence type="ECO:0000259" key="7">
    <source>
        <dbReference type="Pfam" id="PF07782"/>
    </source>
</evidence>
<dbReference type="InterPro" id="IPR012858">
    <property type="entry name" value="DC_STAMP-like"/>
</dbReference>
<feature type="transmembrane region" description="Helical" evidence="5">
    <location>
        <begin position="466"/>
        <end position="484"/>
    </location>
</feature>
<dbReference type="Proteomes" id="UP000820818">
    <property type="component" value="Linkage Group LG2"/>
</dbReference>
<feature type="domain" description="Dendritic cell-specific transmembrane protein-like" evidence="7">
    <location>
        <begin position="514"/>
        <end position="642"/>
    </location>
</feature>
<gene>
    <name evidence="8" type="ORF">GHT06_011203</name>
</gene>
<protein>
    <recommendedName>
        <fullName evidence="7">Dendritic cell-specific transmembrane protein-like domain-containing protein</fullName>
    </recommendedName>
</protein>
<reference evidence="8 9" key="1">
    <citation type="submission" date="2022-05" db="EMBL/GenBank/DDBJ databases">
        <title>A multi-omics perspective on studying reproductive biology in Daphnia sinensis.</title>
        <authorList>
            <person name="Jia J."/>
        </authorList>
    </citation>
    <scope>NUCLEOTIDE SEQUENCE [LARGE SCALE GENOMIC DNA]</scope>
    <source>
        <strain evidence="8 9">WSL</strain>
    </source>
</reference>
<dbReference type="PANTHER" id="PTHR21041">
    <property type="entry name" value="DENDRITIC CELL-SPECIFIC TRANSMEMBRANE PROTEIN"/>
    <property type="match status" value="1"/>
</dbReference>
<dbReference type="Pfam" id="PF07782">
    <property type="entry name" value="DC_STAMP"/>
    <property type="match status" value="1"/>
</dbReference>
<evidence type="ECO:0000256" key="3">
    <source>
        <dbReference type="ARBA" id="ARBA00022989"/>
    </source>
</evidence>
<dbReference type="AlphaFoldDB" id="A0AAD5L1V1"/>
<sequence length="689" mass="78497">MLAVIILCLGLIAPASPEINFKSEHVLTVCDAFNVWHAQKGELIQECPQLPSAAGFFENLKEKLYEKQCETNITTPQSETSLLEHGILIVKQFVDSIKDGLEELGMVLINAAKDVSGLESVRKRWNHRVYSILAGSCFLLFYLHCRKISALYLNAILGFVTSAVFYFVRLYYHNWYTIWLLIAIAIFVGSPLYVRTWLPGLGAMTFIHLAIPLLNLVLRLIIETQLFLGPVLTSIINSLSILVHVFCLIGLYIDEKLLVVKVILLPFYQTFLSLFDFNGRHSELINSIRQSVDDMTTGFFSSTDFKGKSVAQLDEMLASRLRQLCVNVTTSWYSTCPVLFARSCTAYIDQTDIAKLDQGFDVAGQWLTSLILPSSKGTGSVQRTLSKQLCQQISLSACRAIDITAYCSPDDTFYGQAYHTFLTAVEKLKASIVVQPWLHFNFTLFDSGKTAYVSFHADWIFFGRRIASLCLVAFFLFILFRALIQSVFFLRRYRTDFLFCSEATGLSWKSVSNAKLMVKVLLFFLSEKAMKWMHEQLQEIQFIEPERGEARLAFNVQGNGTIASVMRSLFGGFSLQSKYCTKADSSVCITPFFPVGWSTWIFLFLLAGFYVLIGMYAKKTDYLMCRICGRFIEHVRRERKRVQQENSRRERLRKRLVSRTLDVKFALTQPQRLALNVELFFFATSAAFT</sequence>
<evidence type="ECO:0000256" key="2">
    <source>
        <dbReference type="ARBA" id="ARBA00022692"/>
    </source>
</evidence>
<keyword evidence="4 5" id="KW-0472">Membrane</keyword>
<dbReference type="InterPro" id="IPR051856">
    <property type="entry name" value="CSR-E3_Ligase_Protein"/>
</dbReference>
<keyword evidence="6" id="KW-0732">Signal</keyword>
<evidence type="ECO:0000313" key="9">
    <source>
        <dbReference type="Proteomes" id="UP000820818"/>
    </source>
</evidence>
<evidence type="ECO:0000256" key="6">
    <source>
        <dbReference type="SAM" id="SignalP"/>
    </source>
</evidence>
<dbReference type="GO" id="GO:0016020">
    <property type="term" value="C:membrane"/>
    <property type="evidence" value="ECO:0007669"/>
    <property type="project" value="UniProtKB-SubCell"/>
</dbReference>
<name>A0AAD5L1V1_9CRUS</name>
<evidence type="ECO:0000256" key="1">
    <source>
        <dbReference type="ARBA" id="ARBA00004141"/>
    </source>
</evidence>
<feature type="transmembrane region" description="Helical" evidence="5">
    <location>
        <begin position="150"/>
        <end position="168"/>
    </location>
</feature>
<evidence type="ECO:0000313" key="8">
    <source>
        <dbReference type="EMBL" id="KAI9563739.1"/>
    </source>
</evidence>
<comment type="subcellular location">
    <subcellularLocation>
        <location evidence="1">Membrane</location>
        <topology evidence="1">Multi-pass membrane protein</topology>
    </subcellularLocation>
</comment>
<proteinExistence type="predicted"/>
<dbReference type="EMBL" id="WJBH02000002">
    <property type="protein sequence ID" value="KAI9563739.1"/>
    <property type="molecule type" value="Genomic_DNA"/>
</dbReference>
<dbReference type="PANTHER" id="PTHR21041:SF9">
    <property type="entry name" value="DENDRITIC CELL-SPECIFIC TRANSMEMBRANE PROTEIN-LIKE DOMAIN-CONTAINING PROTEIN"/>
    <property type="match status" value="1"/>
</dbReference>
<accession>A0AAD5L1V1</accession>
<keyword evidence="2 5" id="KW-0812">Transmembrane</keyword>
<comment type="caution">
    <text evidence="8">The sequence shown here is derived from an EMBL/GenBank/DDBJ whole genome shotgun (WGS) entry which is preliminary data.</text>
</comment>
<keyword evidence="3 5" id="KW-1133">Transmembrane helix</keyword>
<feature type="transmembrane region" description="Helical" evidence="5">
    <location>
        <begin position="597"/>
        <end position="617"/>
    </location>
</feature>
<organism evidence="8 9">
    <name type="scientific">Daphnia sinensis</name>
    <dbReference type="NCBI Taxonomy" id="1820382"/>
    <lineage>
        <taxon>Eukaryota</taxon>
        <taxon>Metazoa</taxon>
        <taxon>Ecdysozoa</taxon>
        <taxon>Arthropoda</taxon>
        <taxon>Crustacea</taxon>
        <taxon>Branchiopoda</taxon>
        <taxon>Diplostraca</taxon>
        <taxon>Cladocera</taxon>
        <taxon>Anomopoda</taxon>
        <taxon>Daphniidae</taxon>
        <taxon>Daphnia</taxon>
        <taxon>Daphnia similis group</taxon>
    </lineage>
</organism>
<feature type="transmembrane region" description="Helical" evidence="5">
    <location>
        <begin position="174"/>
        <end position="194"/>
    </location>
</feature>
<feature type="chain" id="PRO_5041930514" description="Dendritic cell-specific transmembrane protein-like domain-containing protein" evidence="6">
    <location>
        <begin position="18"/>
        <end position="689"/>
    </location>
</feature>
<evidence type="ECO:0000256" key="4">
    <source>
        <dbReference type="ARBA" id="ARBA00023136"/>
    </source>
</evidence>
<feature type="transmembrane region" description="Helical" evidence="5">
    <location>
        <begin position="234"/>
        <end position="253"/>
    </location>
</feature>